<sequence length="204" mass="24284">MRKISEHSEQKFYEVLKYKVSIQNFEQWVYNTKELEMELPPNSYLELISLNFKGKYIYLELEKVISQFVNNGKFEIKRLQNHLKSIIYRDEKCAESIEMTYDLYCAGYNFLRRLGLIYGLSVASPPIDDYTKTWKEISRIEQEGLLNKLYPKIILDAQNALNWIENGKIIIKDSINEYGNYEYEDLRNKEEIEQGEIEVNFDGN</sequence>
<name>I4ANN1_BERLS</name>
<dbReference type="RefSeq" id="WP_014798996.1">
    <property type="nucleotide sequence ID" value="NC_018018.1"/>
</dbReference>
<organism evidence="1 2">
    <name type="scientific">Bernardetia litoralis (strain ATCC 23117 / DSM 6794 / NBRC 15988 / NCIMB 1366 / Fx l1 / Sio-4)</name>
    <name type="common">Flexibacter litoralis</name>
    <dbReference type="NCBI Taxonomy" id="880071"/>
    <lineage>
        <taxon>Bacteria</taxon>
        <taxon>Pseudomonadati</taxon>
        <taxon>Bacteroidota</taxon>
        <taxon>Cytophagia</taxon>
        <taxon>Cytophagales</taxon>
        <taxon>Bernardetiaceae</taxon>
        <taxon>Bernardetia</taxon>
    </lineage>
</organism>
<evidence type="ECO:0000313" key="2">
    <source>
        <dbReference type="Proteomes" id="UP000006054"/>
    </source>
</evidence>
<proteinExistence type="predicted"/>
<dbReference type="AlphaFoldDB" id="I4ANN1"/>
<dbReference type="OrthoDB" id="6398539at2"/>
<gene>
    <name evidence="1" type="ordered locus">Fleli_3235</name>
</gene>
<dbReference type="HOGENOM" id="CLU_116653_0_0_10"/>
<dbReference type="KEGG" id="fli:Fleli_3235"/>
<dbReference type="STRING" id="880071.Fleli_3235"/>
<protein>
    <submittedName>
        <fullName evidence="1">Uncharacterized protein</fullName>
    </submittedName>
</protein>
<evidence type="ECO:0000313" key="1">
    <source>
        <dbReference type="EMBL" id="AFM05566.1"/>
    </source>
</evidence>
<accession>I4ANN1</accession>
<dbReference type="eggNOG" id="ENOG5032ZTW">
    <property type="taxonomic scope" value="Bacteria"/>
</dbReference>
<reference evidence="2" key="1">
    <citation type="submission" date="2012-06" db="EMBL/GenBank/DDBJ databases">
        <title>The complete genome of Flexibacter litoralis DSM 6794.</title>
        <authorList>
            <person name="Lucas S."/>
            <person name="Copeland A."/>
            <person name="Lapidus A."/>
            <person name="Glavina del Rio T."/>
            <person name="Dalin E."/>
            <person name="Tice H."/>
            <person name="Bruce D."/>
            <person name="Goodwin L."/>
            <person name="Pitluck S."/>
            <person name="Peters L."/>
            <person name="Ovchinnikova G."/>
            <person name="Lu M."/>
            <person name="Kyrpides N."/>
            <person name="Mavromatis K."/>
            <person name="Ivanova N."/>
            <person name="Brettin T."/>
            <person name="Detter J.C."/>
            <person name="Han C."/>
            <person name="Larimer F."/>
            <person name="Land M."/>
            <person name="Hauser L."/>
            <person name="Markowitz V."/>
            <person name="Cheng J.-F."/>
            <person name="Hugenholtz P."/>
            <person name="Woyke T."/>
            <person name="Wu D."/>
            <person name="Spring S."/>
            <person name="Lang E."/>
            <person name="Kopitz M."/>
            <person name="Brambilla E."/>
            <person name="Klenk H.-P."/>
            <person name="Eisen J.A."/>
        </authorList>
    </citation>
    <scope>NUCLEOTIDE SEQUENCE [LARGE SCALE GENOMIC DNA]</scope>
    <source>
        <strain evidence="2">ATCC 23117 / DSM 6794 / NBRC 15988 / NCIMB 1366 / Sio-4</strain>
    </source>
</reference>
<dbReference type="Proteomes" id="UP000006054">
    <property type="component" value="Chromosome"/>
</dbReference>
<dbReference type="EMBL" id="CP003345">
    <property type="protein sequence ID" value="AFM05566.1"/>
    <property type="molecule type" value="Genomic_DNA"/>
</dbReference>
<keyword evidence="2" id="KW-1185">Reference proteome</keyword>